<dbReference type="AlphaFoldDB" id="A0A7E4VA38"/>
<keyword evidence="3" id="KW-1133">Transmembrane helix</keyword>
<accession>A0A7E4VA38</accession>
<dbReference type="Proteomes" id="UP000492821">
    <property type="component" value="Unassembled WGS sequence"/>
</dbReference>
<evidence type="ECO:0000256" key="2">
    <source>
        <dbReference type="SAM" id="MobiDB-lite"/>
    </source>
</evidence>
<keyword evidence="1" id="KW-0175">Coiled coil</keyword>
<feature type="transmembrane region" description="Helical" evidence="3">
    <location>
        <begin position="39"/>
        <end position="59"/>
    </location>
</feature>
<feature type="region of interest" description="Disordered" evidence="2">
    <location>
        <begin position="191"/>
        <end position="217"/>
    </location>
</feature>
<evidence type="ECO:0000256" key="3">
    <source>
        <dbReference type="SAM" id="Phobius"/>
    </source>
</evidence>
<feature type="compositionally biased region" description="Acidic residues" evidence="2">
    <location>
        <begin position="206"/>
        <end position="217"/>
    </location>
</feature>
<keyword evidence="3" id="KW-0472">Membrane</keyword>
<evidence type="ECO:0000313" key="4">
    <source>
        <dbReference type="Proteomes" id="UP000492821"/>
    </source>
</evidence>
<sequence>MSAVNCFFAAVSFVAVIASTIFSPFMAKGNARSNLKQRLLTHAGFTSILLVIACALQLSAVFSPFRSVTFNIIRGTADIIFAIFHYSSIVVFFMVSDAFRNSYVYFYGRCFTFVKPRQFKTSALISVVPDNRKNMTAITVVKRKIFIMWYSDPDEDKLEEERELEERLRQLREENDRRDAELELYEYATMSCNGDYSSEEPTTSETESESEDDRSDK</sequence>
<keyword evidence="4" id="KW-1185">Reference proteome</keyword>
<protein>
    <submittedName>
        <fullName evidence="5">G_PROTEIN_RECEP_F1_2 domain-containing protein</fullName>
    </submittedName>
</protein>
<dbReference type="WBParaSite" id="Pan_g18040.t1">
    <property type="protein sequence ID" value="Pan_g18040.t1"/>
    <property type="gene ID" value="Pan_g18040"/>
</dbReference>
<organism evidence="4 5">
    <name type="scientific">Panagrellus redivivus</name>
    <name type="common">Microworm</name>
    <dbReference type="NCBI Taxonomy" id="6233"/>
    <lineage>
        <taxon>Eukaryota</taxon>
        <taxon>Metazoa</taxon>
        <taxon>Ecdysozoa</taxon>
        <taxon>Nematoda</taxon>
        <taxon>Chromadorea</taxon>
        <taxon>Rhabditida</taxon>
        <taxon>Tylenchina</taxon>
        <taxon>Panagrolaimomorpha</taxon>
        <taxon>Panagrolaimoidea</taxon>
        <taxon>Panagrolaimidae</taxon>
        <taxon>Panagrellus</taxon>
    </lineage>
</organism>
<feature type="coiled-coil region" evidence="1">
    <location>
        <begin position="154"/>
        <end position="188"/>
    </location>
</feature>
<feature type="transmembrane region" description="Helical" evidence="3">
    <location>
        <begin position="6"/>
        <end position="27"/>
    </location>
</feature>
<reference evidence="4" key="1">
    <citation type="journal article" date="2013" name="Genetics">
        <title>The draft genome and transcriptome of Panagrellus redivivus are shaped by the harsh demands of a free-living lifestyle.</title>
        <authorList>
            <person name="Srinivasan J."/>
            <person name="Dillman A.R."/>
            <person name="Macchietto M.G."/>
            <person name="Heikkinen L."/>
            <person name="Lakso M."/>
            <person name="Fracchia K.M."/>
            <person name="Antoshechkin I."/>
            <person name="Mortazavi A."/>
            <person name="Wong G."/>
            <person name="Sternberg P.W."/>
        </authorList>
    </citation>
    <scope>NUCLEOTIDE SEQUENCE [LARGE SCALE GENOMIC DNA]</scope>
    <source>
        <strain evidence="4">MT8872</strain>
    </source>
</reference>
<name>A0A7E4VA38_PANRE</name>
<proteinExistence type="predicted"/>
<evidence type="ECO:0000313" key="5">
    <source>
        <dbReference type="WBParaSite" id="Pan_g18040.t1"/>
    </source>
</evidence>
<keyword evidence="3" id="KW-0812">Transmembrane</keyword>
<reference evidence="5" key="2">
    <citation type="submission" date="2020-10" db="UniProtKB">
        <authorList>
            <consortium name="WormBaseParasite"/>
        </authorList>
    </citation>
    <scope>IDENTIFICATION</scope>
</reference>
<feature type="transmembrane region" description="Helical" evidence="3">
    <location>
        <begin position="79"/>
        <end position="99"/>
    </location>
</feature>
<evidence type="ECO:0000256" key="1">
    <source>
        <dbReference type="SAM" id="Coils"/>
    </source>
</evidence>